<gene>
    <name evidence="2" type="ORF">AAFF_G00057790</name>
</gene>
<organism evidence="2 3">
    <name type="scientific">Aldrovandia affinis</name>
    <dbReference type="NCBI Taxonomy" id="143900"/>
    <lineage>
        <taxon>Eukaryota</taxon>
        <taxon>Metazoa</taxon>
        <taxon>Chordata</taxon>
        <taxon>Craniata</taxon>
        <taxon>Vertebrata</taxon>
        <taxon>Euteleostomi</taxon>
        <taxon>Actinopterygii</taxon>
        <taxon>Neopterygii</taxon>
        <taxon>Teleostei</taxon>
        <taxon>Notacanthiformes</taxon>
        <taxon>Halosauridae</taxon>
        <taxon>Aldrovandia</taxon>
    </lineage>
</organism>
<feature type="compositionally biased region" description="Polar residues" evidence="1">
    <location>
        <begin position="90"/>
        <end position="103"/>
    </location>
</feature>
<proteinExistence type="predicted"/>
<name>A0AAD7S2T9_9TELE</name>
<sequence>MLIAETAKMEPWIPSSFCPPASSSRWGSASLRIMSSRARFTLSSPSRVIANVWCVVSASRGPPPRAPETALSQTDGAEEKEKEKRETRNPSEASNGSSPQTIE</sequence>
<comment type="caution">
    <text evidence="2">The sequence shown here is derived from an EMBL/GenBank/DDBJ whole genome shotgun (WGS) entry which is preliminary data.</text>
</comment>
<feature type="region of interest" description="Disordered" evidence="1">
    <location>
        <begin position="58"/>
        <end position="103"/>
    </location>
</feature>
<dbReference type="EMBL" id="JAINUG010000134">
    <property type="protein sequence ID" value="KAJ8393726.1"/>
    <property type="molecule type" value="Genomic_DNA"/>
</dbReference>
<evidence type="ECO:0000313" key="3">
    <source>
        <dbReference type="Proteomes" id="UP001221898"/>
    </source>
</evidence>
<dbReference type="Proteomes" id="UP001221898">
    <property type="component" value="Unassembled WGS sequence"/>
</dbReference>
<evidence type="ECO:0000313" key="2">
    <source>
        <dbReference type="EMBL" id="KAJ8393726.1"/>
    </source>
</evidence>
<reference evidence="2" key="1">
    <citation type="journal article" date="2023" name="Science">
        <title>Genome structures resolve the early diversification of teleost fishes.</title>
        <authorList>
            <person name="Parey E."/>
            <person name="Louis A."/>
            <person name="Montfort J."/>
            <person name="Bouchez O."/>
            <person name="Roques C."/>
            <person name="Iampietro C."/>
            <person name="Lluch J."/>
            <person name="Castinel A."/>
            <person name="Donnadieu C."/>
            <person name="Desvignes T."/>
            <person name="Floi Bucao C."/>
            <person name="Jouanno E."/>
            <person name="Wen M."/>
            <person name="Mejri S."/>
            <person name="Dirks R."/>
            <person name="Jansen H."/>
            <person name="Henkel C."/>
            <person name="Chen W.J."/>
            <person name="Zahm M."/>
            <person name="Cabau C."/>
            <person name="Klopp C."/>
            <person name="Thompson A.W."/>
            <person name="Robinson-Rechavi M."/>
            <person name="Braasch I."/>
            <person name="Lecointre G."/>
            <person name="Bobe J."/>
            <person name="Postlethwait J.H."/>
            <person name="Berthelot C."/>
            <person name="Roest Crollius H."/>
            <person name="Guiguen Y."/>
        </authorList>
    </citation>
    <scope>NUCLEOTIDE SEQUENCE</scope>
    <source>
        <strain evidence="2">NC1722</strain>
    </source>
</reference>
<accession>A0AAD7S2T9</accession>
<keyword evidence="3" id="KW-1185">Reference proteome</keyword>
<evidence type="ECO:0000256" key="1">
    <source>
        <dbReference type="SAM" id="MobiDB-lite"/>
    </source>
</evidence>
<dbReference type="AlphaFoldDB" id="A0AAD7S2T9"/>
<feature type="compositionally biased region" description="Basic and acidic residues" evidence="1">
    <location>
        <begin position="77"/>
        <end position="89"/>
    </location>
</feature>
<protein>
    <submittedName>
        <fullName evidence="2">Uncharacterized protein</fullName>
    </submittedName>
</protein>